<proteinExistence type="predicted"/>
<evidence type="ECO:0000313" key="2">
    <source>
        <dbReference type="EMBL" id="OIJ04846.1"/>
    </source>
</evidence>
<gene>
    <name evidence="2" type="ORF">AWH56_22580</name>
</gene>
<dbReference type="SUPFAM" id="SSF51735">
    <property type="entry name" value="NAD(P)-binding Rossmann-fold domains"/>
    <property type="match status" value="1"/>
</dbReference>
<name>A0A1S2KXI9_9BACI</name>
<dbReference type="Pfam" id="PF07993">
    <property type="entry name" value="NAD_binding_4"/>
    <property type="match status" value="1"/>
</dbReference>
<dbReference type="EMBL" id="LQXD01000197">
    <property type="protein sequence ID" value="OIJ04846.1"/>
    <property type="molecule type" value="Genomic_DNA"/>
</dbReference>
<dbReference type="AlphaFoldDB" id="A0A1S2KXI9"/>
<dbReference type="KEGG" id="aia:AWH56_020020"/>
<reference evidence="2" key="1">
    <citation type="submission" date="2016-10" db="EMBL/GenBank/DDBJ databases">
        <title>Draft genome sequences of four alkaliphilic bacteria belonging to the Anaerobacillus genus.</title>
        <authorList>
            <person name="Bassil N.M."/>
            <person name="Lloyd J.R."/>
        </authorList>
    </citation>
    <scope>NUCLEOTIDE SEQUENCE [LARGE SCALE GENOMIC DNA]</scope>
    <source>
        <strain evidence="2">NB2006</strain>
    </source>
</reference>
<dbReference type="GO" id="GO:0080019">
    <property type="term" value="F:alcohol-forming very long-chain fatty acyl-CoA reductase activity"/>
    <property type="evidence" value="ECO:0007669"/>
    <property type="project" value="InterPro"/>
</dbReference>
<dbReference type="InterPro" id="IPR013120">
    <property type="entry name" value="FAR_NAD-bd"/>
</dbReference>
<accession>A0A1S2KXI9</accession>
<organism evidence="2">
    <name type="scientific">Anaerobacillus isosaccharinicus</name>
    <dbReference type="NCBI Taxonomy" id="1532552"/>
    <lineage>
        <taxon>Bacteria</taxon>
        <taxon>Bacillati</taxon>
        <taxon>Bacillota</taxon>
        <taxon>Bacilli</taxon>
        <taxon>Bacillales</taxon>
        <taxon>Bacillaceae</taxon>
        <taxon>Anaerobacillus</taxon>
    </lineage>
</organism>
<dbReference type="OrthoDB" id="9807212at2"/>
<comment type="caution">
    <text evidence="2">The sequence shown here is derived from an EMBL/GenBank/DDBJ whole genome shotgun (WGS) entry which is preliminary data.</text>
</comment>
<sequence length="353" mass="39795">MNVFITGATGFLGTELVKGLVGEGHQVYLLIRSMKKANALLEHLPITQRHQVHFCEGNLETTKLGLTEQTLQNLVGKIDIVFHTAAFLSFDEAHRDVIFKTNLNGTNFCLEFAKEINVKKFIYVSTAYTLGNQTTGQEELYSLNTTFVNSYEESKCHSEHAVIGYSDRFSVAIMRPSIIVGNSITGKANTTFGMYGILKAVQLLKKRSIKMNKEIAVRLLVDKNTVSNIVPVDYVVQALLLAMKYSKNETVYHLTNPNPPTNEFVIEMIKDVFDYQSLSLASIEEAPHLTDFELSINKPLEVFKEYLNRSIYFPTENTNELFSRNGQALLKMDGDMLYRIISGFSKEAMVSNK</sequence>
<evidence type="ECO:0000259" key="1">
    <source>
        <dbReference type="Pfam" id="PF07993"/>
    </source>
</evidence>
<dbReference type="Gene3D" id="3.40.50.720">
    <property type="entry name" value="NAD(P)-binding Rossmann-like Domain"/>
    <property type="match status" value="1"/>
</dbReference>
<dbReference type="InterPro" id="IPR026055">
    <property type="entry name" value="FAR"/>
</dbReference>
<dbReference type="CDD" id="cd05263">
    <property type="entry name" value="MupV_like_SDR_e"/>
    <property type="match status" value="1"/>
</dbReference>
<feature type="domain" description="Thioester reductase (TE)" evidence="1">
    <location>
        <begin position="5"/>
        <end position="238"/>
    </location>
</feature>
<protein>
    <submittedName>
        <fullName evidence="2">Short-chain dehydrogenase</fullName>
    </submittedName>
</protein>
<dbReference type="InterPro" id="IPR036291">
    <property type="entry name" value="NAD(P)-bd_dom_sf"/>
</dbReference>
<dbReference type="PANTHER" id="PTHR11011">
    <property type="entry name" value="MALE STERILITY PROTEIN 2-RELATED"/>
    <property type="match status" value="1"/>
</dbReference>